<evidence type="ECO:0000256" key="1">
    <source>
        <dbReference type="ARBA" id="ARBA00009431"/>
    </source>
</evidence>
<dbReference type="InterPro" id="IPR018202">
    <property type="entry name" value="Ser_caboxypep_ser_AS"/>
</dbReference>
<dbReference type="GO" id="GO:0006508">
    <property type="term" value="P:proteolysis"/>
    <property type="evidence" value="ECO:0007669"/>
    <property type="project" value="UniProtKB-KW"/>
</dbReference>
<dbReference type="Proteomes" id="UP000050795">
    <property type="component" value="Unassembled WGS sequence"/>
</dbReference>
<dbReference type="GO" id="GO:1904715">
    <property type="term" value="P:negative regulation of chaperone-mediated autophagy"/>
    <property type="evidence" value="ECO:0007669"/>
    <property type="project" value="UniProtKB-ARBA"/>
</dbReference>
<accession>A0AA85J4G7</accession>
<dbReference type="Pfam" id="PF00450">
    <property type="entry name" value="Peptidase_S10"/>
    <property type="match status" value="1"/>
</dbReference>
<dbReference type="Gene3D" id="3.40.50.1820">
    <property type="entry name" value="alpha/beta hydrolase"/>
    <property type="match status" value="1"/>
</dbReference>
<reference evidence="6" key="1">
    <citation type="submission" date="2022-06" db="EMBL/GenBank/DDBJ databases">
        <authorList>
            <person name="Berger JAMES D."/>
            <person name="Berger JAMES D."/>
        </authorList>
    </citation>
    <scope>NUCLEOTIDE SEQUENCE [LARGE SCALE GENOMIC DNA]</scope>
</reference>
<keyword evidence="4 5" id="KW-0378">Hydrolase</keyword>
<dbReference type="FunFam" id="3.40.50.1820:FF:000335">
    <property type="entry name" value="Carboxypeptidase"/>
    <property type="match status" value="1"/>
</dbReference>
<proteinExistence type="inferred from homology"/>
<dbReference type="PANTHER" id="PTHR11802:SF201">
    <property type="entry name" value="CARBOXYPEPTIDASE"/>
    <property type="match status" value="1"/>
</dbReference>
<dbReference type="PROSITE" id="PS00131">
    <property type="entry name" value="CARBOXYPEPT_SER_SER"/>
    <property type="match status" value="1"/>
</dbReference>
<keyword evidence="3 5" id="KW-0645">Protease</keyword>
<keyword evidence="6" id="KW-1185">Reference proteome</keyword>
<reference evidence="7" key="2">
    <citation type="submission" date="2023-11" db="UniProtKB">
        <authorList>
            <consortium name="WormBaseParasite"/>
        </authorList>
    </citation>
    <scope>IDENTIFICATION</scope>
</reference>
<protein>
    <recommendedName>
        <fullName evidence="5">Carboxypeptidase</fullName>
        <ecNumber evidence="5">3.4.16.-</ecNumber>
    </recommendedName>
</protein>
<sequence>MMYWLCVQLTWKMAGQLLFRFLNPATLIITPHYWWAVFNFRLATLVKGPSLVNNPYSWNKLGNVLYLESPAGVGFSYSLDGNVTTDDDETALNNHHALLHFLDKFPEYEGRKLYVTGESYGGVYVPTLALLLKDSPRFKLMGIAVGNGLTSHKLNDNSLLYFIRYHGLVDESSWNDLVAKCCADPCSTWCAFTDNKTGECQRIISQLMELALKGINRYNLYSECASGVNTLFQQSMSMSIAEISSSLQSSKTYLCHNFGSMFRDNIYTRYHRYADSTMPCIDDTLIRSYLNSPAICRLINVKPDVPKEWDICNDEVNVKYIRTYEDLSKQYMKLLQSNISTLIYNGDIDMACNYFGDEMFVDNLKLKVRELYC</sequence>
<name>A0AA85J4G7_TRIRE</name>
<keyword evidence="2 5" id="KW-0121">Carboxypeptidase</keyword>
<evidence type="ECO:0000256" key="3">
    <source>
        <dbReference type="ARBA" id="ARBA00022670"/>
    </source>
</evidence>
<dbReference type="Gene3D" id="3.40.50.12670">
    <property type="match status" value="1"/>
</dbReference>
<comment type="similarity">
    <text evidence="1 5">Belongs to the peptidase S10 family.</text>
</comment>
<dbReference type="SUPFAM" id="SSF53474">
    <property type="entry name" value="alpha/beta-Hydrolases"/>
    <property type="match status" value="1"/>
</dbReference>
<dbReference type="GO" id="GO:0031647">
    <property type="term" value="P:regulation of protein stability"/>
    <property type="evidence" value="ECO:0007669"/>
    <property type="project" value="UniProtKB-ARBA"/>
</dbReference>
<evidence type="ECO:0000256" key="2">
    <source>
        <dbReference type="ARBA" id="ARBA00022645"/>
    </source>
</evidence>
<evidence type="ECO:0000313" key="6">
    <source>
        <dbReference type="Proteomes" id="UP000050795"/>
    </source>
</evidence>
<dbReference type="AlphaFoldDB" id="A0AA85J4G7"/>
<organism evidence="6 7">
    <name type="scientific">Trichobilharzia regenti</name>
    <name type="common">Nasal bird schistosome</name>
    <dbReference type="NCBI Taxonomy" id="157069"/>
    <lineage>
        <taxon>Eukaryota</taxon>
        <taxon>Metazoa</taxon>
        <taxon>Spiralia</taxon>
        <taxon>Lophotrochozoa</taxon>
        <taxon>Platyhelminthes</taxon>
        <taxon>Trematoda</taxon>
        <taxon>Digenea</taxon>
        <taxon>Strigeidida</taxon>
        <taxon>Schistosomatoidea</taxon>
        <taxon>Schistosomatidae</taxon>
        <taxon>Trichobilharzia</taxon>
    </lineage>
</organism>
<dbReference type="InterPro" id="IPR029058">
    <property type="entry name" value="AB_hydrolase_fold"/>
</dbReference>
<dbReference type="GO" id="GO:0004185">
    <property type="term" value="F:serine-type carboxypeptidase activity"/>
    <property type="evidence" value="ECO:0007669"/>
    <property type="project" value="UniProtKB-UniRule"/>
</dbReference>
<dbReference type="EC" id="3.4.16.-" evidence="5"/>
<evidence type="ECO:0000256" key="4">
    <source>
        <dbReference type="ARBA" id="ARBA00022801"/>
    </source>
</evidence>
<dbReference type="PRINTS" id="PR00724">
    <property type="entry name" value="CRBOXYPTASEC"/>
</dbReference>
<dbReference type="WBParaSite" id="TREG1_128210.1">
    <property type="protein sequence ID" value="TREG1_128210.1"/>
    <property type="gene ID" value="TREG1_128210"/>
</dbReference>
<evidence type="ECO:0000256" key="5">
    <source>
        <dbReference type="RuleBase" id="RU361156"/>
    </source>
</evidence>
<dbReference type="InterPro" id="IPR001563">
    <property type="entry name" value="Peptidase_S10"/>
</dbReference>
<evidence type="ECO:0000313" key="7">
    <source>
        <dbReference type="WBParaSite" id="TREG1_128210.1"/>
    </source>
</evidence>
<dbReference type="PANTHER" id="PTHR11802">
    <property type="entry name" value="SERINE PROTEASE FAMILY S10 SERINE CARBOXYPEPTIDASE"/>
    <property type="match status" value="1"/>
</dbReference>